<dbReference type="GO" id="GO:0030170">
    <property type="term" value="F:pyridoxal phosphate binding"/>
    <property type="evidence" value="ECO:0007669"/>
    <property type="project" value="InterPro"/>
</dbReference>
<evidence type="ECO:0000256" key="9">
    <source>
        <dbReference type="ARBA" id="ARBA00067014"/>
    </source>
</evidence>
<evidence type="ECO:0000313" key="12">
    <source>
        <dbReference type="EMBL" id="KUM63946.1"/>
    </source>
</evidence>
<dbReference type="GO" id="GO:0009074">
    <property type="term" value="P:aromatic amino acid family catabolic process"/>
    <property type="evidence" value="ECO:0007669"/>
    <property type="project" value="TreeGrafter"/>
</dbReference>
<comment type="cofactor">
    <cofactor evidence="1">
        <name>pyridoxal 5'-phosphate</name>
        <dbReference type="ChEBI" id="CHEBI:597326"/>
    </cofactor>
</comment>
<dbReference type="Proteomes" id="UP000055045">
    <property type="component" value="Unassembled WGS sequence"/>
</dbReference>
<name>A0A101MNU5_PENFR</name>
<comment type="similarity">
    <text evidence="3">Belongs to the class-I pyridoxal-phosphate-dependent aminotransferase family.</text>
</comment>
<feature type="compositionally biased region" description="Pro residues" evidence="10">
    <location>
        <begin position="75"/>
        <end position="85"/>
    </location>
</feature>
<evidence type="ECO:0000256" key="5">
    <source>
        <dbReference type="ARBA" id="ARBA00022576"/>
    </source>
</evidence>
<dbReference type="GO" id="GO:0047536">
    <property type="term" value="F:2-aminoadipate transaminase activity"/>
    <property type="evidence" value="ECO:0007669"/>
    <property type="project" value="TreeGrafter"/>
</dbReference>
<comment type="subcellular location">
    <subcellularLocation>
        <location evidence="2">Cytoplasm</location>
    </subcellularLocation>
</comment>
<evidence type="ECO:0000256" key="7">
    <source>
        <dbReference type="ARBA" id="ARBA00022898"/>
    </source>
</evidence>
<dbReference type="AlphaFoldDB" id="A0A101MNU5"/>
<dbReference type="PANTHER" id="PTHR42790">
    <property type="entry name" value="AMINOTRANSFERASE"/>
    <property type="match status" value="1"/>
</dbReference>
<dbReference type="EMBL" id="LLXE01000060">
    <property type="protein sequence ID" value="KUM63946.1"/>
    <property type="molecule type" value="Genomic_DNA"/>
</dbReference>
<evidence type="ECO:0000256" key="4">
    <source>
        <dbReference type="ARBA" id="ARBA00022490"/>
    </source>
</evidence>
<keyword evidence="4" id="KW-0963">Cytoplasm</keyword>
<feature type="region of interest" description="Disordered" evidence="10">
    <location>
        <begin position="65"/>
        <end position="91"/>
    </location>
</feature>
<gene>
    <name evidence="12" type="ORF">ACN42_g3142</name>
</gene>
<evidence type="ECO:0000256" key="3">
    <source>
        <dbReference type="ARBA" id="ARBA00007441"/>
    </source>
</evidence>
<evidence type="ECO:0000256" key="2">
    <source>
        <dbReference type="ARBA" id="ARBA00004496"/>
    </source>
</evidence>
<dbReference type="GO" id="GO:0019878">
    <property type="term" value="P:lysine biosynthetic process via aminoadipic acid"/>
    <property type="evidence" value="ECO:0007669"/>
    <property type="project" value="TreeGrafter"/>
</dbReference>
<dbReference type="Pfam" id="PF00155">
    <property type="entry name" value="Aminotran_1_2"/>
    <property type="match status" value="1"/>
</dbReference>
<proteinExistence type="inferred from homology"/>
<sequence>MSHVVRRKFSGWRDINFRSAFAEPSVTPWDFCFFHFFLIYNLLCLNRHTKPILLPVSHTVLPQISSTNRPHTSPHTPPIPHPPIPHSTFTPLPNMSPPAALDVNLVGVTDTSAVPIPEPLAVNGVSAWREKTAKVPTGIAAASNSDMFKSPICYTKPKAKQFEHRFSLEAKSRKASTLKGAARYLKNPGLISLGGGLPSPEYFPIEHLDIKVPTAPGFSPQATRESGTVLHAGKHDIQEGTSTYDLEIALNYGQAVGAAPLLRFVTEHTEIIHSPPYSDWQCSLTAGSTYAWDTALRVFCERGDYILMEEYTFASAAETAFPLGIKAVGIPMDEQGLIPEGMDEILSSWDVAARGARKPYVLYTIPTGQNPTGATQSAERRQAVYKVAQKHDIIIVEDEPYYFLQMQPYTSGDASPVPPPSNHEEFIKSLVPSFLSMDTDGRVVRLESFSKVISPGSRVGWIVASEQIIERFTRTFEVSSQNPSGISQLALFKLLDEHWGHAGYLDWLINLRMSYTARRDSLVHACEKHLPREIIHWEAPAAGMFHWMEIDWRKHPGIAAGKTHAAIEEEIFLSAVNEGVLVSRGSWFKPDHSIAEKKMFFRATFAAASSEKIDEAISRFAGSLRAQFGL</sequence>
<keyword evidence="5" id="KW-0032">Aminotransferase</keyword>
<dbReference type="InterPro" id="IPR015424">
    <property type="entry name" value="PyrdxlP-dep_Trfase"/>
</dbReference>
<comment type="caution">
    <text evidence="12">The sequence shown here is derived from an EMBL/GenBank/DDBJ whole genome shotgun (WGS) entry which is preliminary data.</text>
</comment>
<feature type="domain" description="Aminotransferase class I/classII large" evidence="11">
    <location>
        <begin position="284"/>
        <end position="620"/>
    </location>
</feature>
<dbReference type="CDD" id="cd00609">
    <property type="entry name" value="AAT_like"/>
    <property type="match status" value="1"/>
</dbReference>
<evidence type="ECO:0000259" key="11">
    <source>
        <dbReference type="Pfam" id="PF00155"/>
    </source>
</evidence>
<dbReference type="EC" id="2.6.1.57" evidence="9"/>
<keyword evidence="6" id="KW-0808">Transferase</keyword>
<dbReference type="GO" id="GO:0005737">
    <property type="term" value="C:cytoplasm"/>
    <property type="evidence" value="ECO:0007669"/>
    <property type="project" value="UniProtKB-SubCell"/>
</dbReference>
<comment type="catalytic activity">
    <reaction evidence="8">
        <text>an aromatic L-alpha-amino acid + 2-oxoglutarate = an aromatic oxo-acid + L-glutamate</text>
        <dbReference type="Rhea" id="RHEA:17533"/>
        <dbReference type="ChEBI" id="CHEBI:16810"/>
        <dbReference type="ChEBI" id="CHEBI:29985"/>
        <dbReference type="ChEBI" id="CHEBI:73309"/>
        <dbReference type="ChEBI" id="CHEBI:84824"/>
        <dbReference type="EC" id="2.6.1.57"/>
    </reaction>
</comment>
<accession>A0A101MNU5</accession>
<dbReference type="PANTHER" id="PTHR42790:SF21">
    <property type="entry name" value="AROMATIC_AMINOADIPATE AMINOTRANSFERASE 1"/>
    <property type="match status" value="1"/>
</dbReference>
<dbReference type="GO" id="GO:0008793">
    <property type="term" value="F:aromatic-amino-acid transaminase activity"/>
    <property type="evidence" value="ECO:0007669"/>
    <property type="project" value="TreeGrafter"/>
</dbReference>
<organism evidence="12 13">
    <name type="scientific">Penicillium freii</name>
    <dbReference type="NCBI Taxonomy" id="48697"/>
    <lineage>
        <taxon>Eukaryota</taxon>
        <taxon>Fungi</taxon>
        <taxon>Dikarya</taxon>
        <taxon>Ascomycota</taxon>
        <taxon>Pezizomycotina</taxon>
        <taxon>Eurotiomycetes</taxon>
        <taxon>Eurotiomycetidae</taxon>
        <taxon>Eurotiales</taxon>
        <taxon>Aspergillaceae</taxon>
        <taxon>Penicillium</taxon>
    </lineage>
</organism>
<dbReference type="STRING" id="48697.A0A101MNU5"/>
<dbReference type="SUPFAM" id="SSF53383">
    <property type="entry name" value="PLP-dependent transferases"/>
    <property type="match status" value="1"/>
</dbReference>
<dbReference type="FunFam" id="3.40.640.10:FF:000074">
    <property type="entry name" value="Aromatic amino acid aminotransferase"/>
    <property type="match status" value="1"/>
</dbReference>
<protein>
    <recommendedName>
        <fullName evidence="9">aromatic-amino-acid transaminase</fullName>
        <ecNumber evidence="9">2.6.1.57</ecNumber>
    </recommendedName>
</protein>
<evidence type="ECO:0000256" key="8">
    <source>
        <dbReference type="ARBA" id="ARBA00051993"/>
    </source>
</evidence>
<dbReference type="InterPro" id="IPR004839">
    <property type="entry name" value="Aminotransferase_I/II_large"/>
</dbReference>
<dbReference type="InterPro" id="IPR050859">
    <property type="entry name" value="Class-I_PLP-dep_aminotransf"/>
</dbReference>
<evidence type="ECO:0000256" key="1">
    <source>
        <dbReference type="ARBA" id="ARBA00001933"/>
    </source>
</evidence>
<dbReference type="InterPro" id="IPR015421">
    <property type="entry name" value="PyrdxlP-dep_Trfase_major"/>
</dbReference>
<evidence type="ECO:0000256" key="10">
    <source>
        <dbReference type="SAM" id="MobiDB-lite"/>
    </source>
</evidence>
<evidence type="ECO:0000256" key="6">
    <source>
        <dbReference type="ARBA" id="ARBA00022679"/>
    </source>
</evidence>
<keyword evidence="13" id="KW-1185">Reference proteome</keyword>
<evidence type="ECO:0000313" key="13">
    <source>
        <dbReference type="Proteomes" id="UP000055045"/>
    </source>
</evidence>
<keyword evidence="7" id="KW-0663">Pyridoxal phosphate</keyword>
<reference evidence="12 13" key="1">
    <citation type="submission" date="2015-10" db="EMBL/GenBank/DDBJ databases">
        <title>Genome sequencing of Penicillium freii.</title>
        <authorList>
            <person name="Nguyen H.D."/>
            <person name="Visagie C.M."/>
            <person name="Seifert K.A."/>
        </authorList>
    </citation>
    <scope>NUCLEOTIDE SEQUENCE [LARGE SCALE GENOMIC DNA]</scope>
    <source>
        <strain evidence="12 13">DAOM 242723</strain>
    </source>
</reference>
<dbReference type="Gene3D" id="3.40.640.10">
    <property type="entry name" value="Type I PLP-dependent aspartate aminotransferase-like (Major domain)"/>
    <property type="match status" value="1"/>
</dbReference>
<dbReference type="GO" id="GO:0006571">
    <property type="term" value="P:tyrosine biosynthetic process"/>
    <property type="evidence" value="ECO:0007669"/>
    <property type="project" value="TreeGrafter"/>
</dbReference>